<evidence type="ECO:0000256" key="3">
    <source>
        <dbReference type="ARBA" id="ARBA00022833"/>
    </source>
</evidence>
<evidence type="ECO:0008006" key="7">
    <source>
        <dbReference type="Google" id="ProtNLM"/>
    </source>
</evidence>
<dbReference type="PROSITE" id="PS00518">
    <property type="entry name" value="ZF_RING_1"/>
    <property type="match status" value="1"/>
</dbReference>
<evidence type="ECO:0000313" key="5">
    <source>
        <dbReference type="EMBL" id="GAA2057151.1"/>
    </source>
</evidence>
<dbReference type="InterPro" id="IPR017907">
    <property type="entry name" value="Znf_RING_CS"/>
</dbReference>
<keyword evidence="1" id="KW-0479">Metal-binding</keyword>
<evidence type="ECO:0000256" key="4">
    <source>
        <dbReference type="SAM" id="Phobius"/>
    </source>
</evidence>
<comment type="caution">
    <text evidence="5">The sequence shown here is derived from an EMBL/GenBank/DDBJ whole genome shotgun (WGS) entry which is preliminary data.</text>
</comment>
<gene>
    <name evidence="5" type="ORF">GCM10009839_78120</name>
</gene>
<keyword evidence="4" id="KW-1133">Transmembrane helix</keyword>
<organism evidence="5 6">
    <name type="scientific">Catenulispora yoronensis</name>
    <dbReference type="NCBI Taxonomy" id="450799"/>
    <lineage>
        <taxon>Bacteria</taxon>
        <taxon>Bacillati</taxon>
        <taxon>Actinomycetota</taxon>
        <taxon>Actinomycetes</taxon>
        <taxon>Catenulisporales</taxon>
        <taxon>Catenulisporaceae</taxon>
        <taxon>Catenulispora</taxon>
    </lineage>
</organism>
<evidence type="ECO:0000256" key="2">
    <source>
        <dbReference type="ARBA" id="ARBA00022771"/>
    </source>
</evidence>
<dbReference type="Proteomes" id="UP001500751">
    <property type="component" value="Unassembled WGS sequence"/>
</dbReference>
<name>A0ABP5GX47_9ACTN</name>
<keyword evidence="4" id="KW-0472">Membrane</keyword>
<keyword evidence="2" id="KW-0863">Zinc-finger</keyword>
<dbReference type="EMBL" id="BAAAQN010000066">
    <property type="protein sequence ID" value="GAA2057151.1"/>
    <property type="molecule type" value="Genomic_DNA"/>
</dbReference>
<keyword evidence="4" id="KW-0812">Transmembrane</keyword>
<keyword evidence="3" id="KW-0862">Zinc</keyword>
<feature type="transmembrane region" description="Helical" evidence="4">
    <location>
        <begin position="34"/>
        <end position="55"/>
    </location>
</feature>
<evidence type="ECO:0000256" key="1">
    <source>
        <dbReference type="ARBA" id="ARBA00022723"/>
    </source>
</evidence>
<evidence type="ECO:0000313" key="6">
    <source>
        <dbReference type="Proteomes" id="UP001500751"/>
    </source>
</evidence>
<reference evidence="6" key="1">
    <citation type="journal article" date="2019" name="Int. J. Syst. Evol. Microbiol.">
        <title>The Global Catalogue of Microorganisms (GCM) 10K type strain sequencing project: providing services to taxonomists for standard genome sequencing and annotation.</title>
        <authorList>
            <consortium name="The Broad Institute Genomics Platform"/>
            <consortium name="The Broad Institute Genome Sequencing Center for Infectious Disease"/>
            <person name="Wu L."/>
            <person name="Ma J."/>
        </authorList>
    </citation>
    <scope>NUCLEOTIDE SEQUENCE [LARGE SCALE GENOMIC DNA]</scope>
    <source>
        <strain evidence="6">JCM 16014</strain>
    </source>
</reference>
<protein>
    <recommendedName>
        <fullName evidence="7">RING-type domain-containing protein</fullName>
    </recommendedName>
</protein>
<proteinExistence type="predicted"/>
<sequence>MCCEHLICANCARPVSEGRCSVCRDHKERMHQGGSVSTSALTAVLLTLLVAVAFLTTTMH</sequence>
<accession>A0ABP5GX47</accession>
<keyword evidence="6" id="KW-1185">Reference proteome</keyword>